<dbReference type="Proteomes" id="UP000053144">
    <property type="component" value="Chromosome 7"/>
</dbReference>
<dbReference type="AlphaFoldDB" id="A0A0L9UWN9"/>
<reference evidence="4" key="1">
    <citation type="journal article" date="2015" name="Proc. Natl. Acad. Sci. U.S.A.">
        <title>Genome sequencing of adzuki bean (Vigna angularis) provides insight into high starch and low fat accumulation and domestication.</title>
        <authorList>
            <person name="Yang K."/>
            <person name="Tian Z."/>
            <person name="Chen C."/>
            <person name="Luo L."/>
            <person name="Zhao B."/>
            <person name="Wang Z."/>
            <person name="Yu L."/>
            <person name="Li Y."/>
            <person name="Sun Y."/>
            <person name="Li W."/>
            <person name="Chen Y."/>
            <person name="Li Y."/>
            <person name="Zhang Y."/>
            <person name="Ai D."/>
            <person name="Zhao J."/>
            <person name="Shang C."/>
            <person name="Ma Y."/>
            <person name="Wu B."/>
            <person name="Wang M."/>
            <person name="Gao L."/>
            <person name="Sun D."/>
            <person name="Zhang P."/>
            <person name="Guo F."/>
            <person name="Wang W."/>
            <person name="Li Y."/>
            <person name="Wang J."/>
            <person name="Varshney R.K."/>
            <person name="Wang J."/>
            <person name="Ling H.Q."/>
            <person name="Wan P."/>
        </authorList>
    </citation>
    <scope>NUCLEOTIDE SEQUENCE</scope>
    <source>
        <strain evidence="4">cv. Jingnong 6</strain>
    </source>
</reference>
<dbReference type="EMBL" id="JABFOF010000007">
    <property type="protein sequence ID" value="KAG2391426.1"/>
    <property type="molecule type" value="Genomic_DNA"/>
</dbReference>
<keyword evidence="1" id="KW-0175">Coiled coil</keyword>
<sequence>MFVQRRVKVIVLRHKLVRQATFKKKNMVKKLKELKLVDWAQEEQRRMEREEEKRVENMIREAKKELMKLREENKLKELFLDMLQVHDETGEFPNLKDLTKKELQGLLGLIEVSMQTITQQMEELKIDEARVVKEGGDYESH</sequence>
<evidence type="ECO:0000313" key="3">
    <source>
        <dbReference type="EMBL" id="KOM47151.1"/>
    </source>
</evidence>
<gene>
    <name evidence="2" type="ORF">HKW66_Vig0128130</name>
    <name evidence="3" type="ORF">LR48_Vigan07g085500</name>
</gene>
<organism evidence="3 4">
    <name type="scientific">Phaseolus angularis</name>
    <name type="common">Azuki bean</name>
    <name type="synonym">Vigna angularis</name>
    <dbReference type="NCBI Taxonomy" id="3914"/>
    <lineage>
        <taxon>Eukaryota</taxon>
        <taxon>Viridiplantae</taxon>
        <taxon>Streptophyta</taxon>
        <taxon>Embryophyta</taxon>
        <taxon>Tracheophyta</taxon>
        <taxon>Spermatophyta</taxon>
        <taxon>Magnoliopsida</taxon>
        <taxon>eudicotyledons</taxon>
        <taxon>Gunneridae</taxon>
        <taxon>Pentapetalae</taxon>
        <taxon>rosids</taxon>
        <taxon>fabids</taxon>
        <taxon>Fabales</taxon>
        <taxon>Fabaceae</taxon>
        <taxon>Papilionoideae</taxon>
        <taxon>50 kb inversion clade</taxon>
        <taxon>NPAAA clade</taxon>
        <taxon>indigoferoid/millettioid clade</taxon>
        <taxon>Phaseoleae</taxon>
        <taxon>Vigna</taxon>
    </lineage>
</organism>
<dbReference type="OMA" id="RRIENMI"/>
<dbReference type="Proteomes" id="UP000743370">
    <property type="component" value="Unassembled WGS sequence"/>
</dbReference>
<reference evidence="3" key="2">
    <citation type="submission" date="2015-02" db="EMBL/GenBank/DDBJ databases">
        <authorList>
            <person name="Chooi Y.-H."/>
        </authorList>
    </citation>
    <scope>NUCLEOTIDE SEQUENCE</scope>
    <source>
        <tissue evidence="3">Seedling</tissue>
    </source>
</reference>
<dbReference type="STRING" id="3914.A0A0L9UWN9"/>
<evidence type="ECO:0000313" key="4">
    <source>
        <dbReference type="Proteomes" id="UP000053144"/>
    </source>
</evidence>
<proteinExistence type="predicted"/>
<name>A0A0L9UWN9_PHAAN</name>
<evidence type="ECO:0000256" key="1">
    <source>
        <dbReference type="SAM" id="Coils"/>
    </source>
</evidence>
<feature type="coiled-coil region" evidence="1">
    <location>
        <begin position="41"/>
        <end position="79"/>
    </location>
</feature>
<reference evidence="2 5" key="3">
    <citation type="submission" date="2020-05" db="EMBL/GenBank/DDBJ databases">
        <title>Vigna angularis (adzuki bean) Var. LongXiaoDou No. 4 denovo assembly.</title>
        <authorList>
            <person name="Xiang H."/>
        </authorList>
    </citation>
    <scope>NUCLEOTIDE SEQUENCE [LARGE SCALE GENOMIC DNA]</scope>
    <source>
        <tissue evidence="2">Leaf</tissue>
    </source>
</reference>
<dbReference type="EMBL" id="CM003377">
    <property type="protein sequence ID" value="KOM47151.1"/>
    <property type="molecule type" value="Genomic_DNA"/>
</dbReference>
<evidence type="ECO:0000313" key="5">
    <source>
        <dbReference type="Proteomes" id="UP000743370"/>
    </source>
</evidence>
<protein>
    <submittedName>
        <fullName evidence="3">Uncharacterized protein</fullName>
    </submittedName>
</protein>
<evidence type="ECO:0000313" key="2">
    <source>
        <dbReference type="EMBL" id="KAG2391426.1"/>
    </source>
</evidence>
<dbReference type="Gramene" id="KOM47151">
    <property type="protein sequence ID" value="KOM47151"/>
    <property type="gene ID" value="LR48_Vigan07g085500"/>
</dbReference>
<accession>A0A0L9UWN9</accession>